<dbReference type="SMART" id="SM00248">
    <property type="entry name" value="ANK"/>
    <property type="match status" value="9"/>
</dbReference>
<dbReference type="PANTHER" id="PTHR24123:SF33">
    <property type="entry name" value="PROTEIN HOS4"/>
    <property type="match status" value="1"/>
</dbReference>
<dbReference type="Gene3D" id="1.25.40.20">
    <property type="entry name" value="Ankyrin repeat-containing domain"/>
    <property type="match status" value="1"/>
</dbReference>
<dbReference type="InterPro" id="IPR051165">
    <property type="entry name" value="Multifunctional_ANK_Repeat"/>
</dbReference>
<evidence type="ECO:0000256" key="1">
    <source>
        <dbReference type="ARBA" id="ARBA00022737"/>
    </source>
</evidence>
<sequence>MEINKILFTYLKTNKYDEFTKYLKQNPTSDLNIRDETSNYLITYAIVKNNKDIVNLLLQKGCRIDVSDQDGRSLIYLPIKFGYDDILKLIIDYDKHNIGISIIDFKDSFQNIPIHYAIFFKNMYAIDMLLENNSNLNMIDENGNNALHLAIYSKNYEICKKVIDKDVNINSRTSTGESALHIACNFELIDIIKLLINNGADINIQDYNNEITPLMYAVTINNNTIAKLLITNGADPNIQDFIGNTVVHYAVEEENYEILYELLKLDINKMQANVNISNINGKLPIHILLEKDKIYENNIIETLIINSNLNIQDDNGNTALHLICKNNIWETYKNILSNKKLNIFIENYEKKRPIDYIDKKEIDAFMNLVSKSYLYVLRNFNFIWKEDWENLCNKELFYNKLTNDELKIISKYIKKTEDNVDVCYKIVNNKLHNIYKSADKCGYSSYPVKNSRKCIDIEQPTKVELCSFVGITLDILFGLIYLLNKHKHSCSTISSNFRKNDDLCNYYLNLGIKTSKGCDFYNFEIVWVYKKLFFSENFHNNFKKCLVNKQIRFIIIPLGIEIEKGSHANYLIFDKKNYELERFEPYGSHSPYKFNYNSKLLDNILSFKFTELDSTIKYISPDKYLPKIGFQYYDVYESKTGKIGDPGGFCALWSIWYTDMRLTYSDISRDNLVNKLLKTIKAKNISFKNLIRNYSVNITKLRDNIFTKSDISINDWLNDQYTEKQYNDIINEITIALSKYVK</sequence>
<dbReference type="SUPFAM" id="SSF48403">
    <property type="entry name" value="Ankyrin repeat"/>
    <property type="match status" value="2"/>
</dbReference>
<dbReference type="Proteomes" id="UP001162001">
    <property type="component" value="Segment"/>
</dbReference>
<protein>
    <submittedName>
        <fullName evidence="3">Ankyrin repeat protein</fullName>
    </submittedName>
</protein>
<keyword evidence="2" id="KW-0040">ANK repeat</keyword>
<dbReference type="PANTHER" id="PTHR24123">
    <property type="entry name" value="ANKYRIN REPEAT-CONTAINING"/>
    <property type="match status" value="1"/>
</dbReference>
<keyword evidence="1" id="KW-0677">Repeat</keyword>
<dbReference type="PRINTS" id="PR01415">
    <property type="entry name" value="ANKYRIN"/>
</dbReference>
<dbReference type="PROSITE" id="PS50297">
    <property type="entry name" value="ANK_REP_REGION"/>
    <property type="match status" value="3"/>
</dbReference>
<name>A0A7D3V5F9_9VIRU</name>
<keyword evidence="4" id="KW-1185">Reference proteome</keyword>
<dbReference type="InterPro" id="IPR002110">
    <property type="entry name" value="Ankyrin_rpt"/>
</dbReference>
<dbReference type="InterPro" id="IPR036770">
    <property type="entry name" value="Ankyrin_rpt-contain_sf"/>
</dbReference>
<evidence type="ECO:0000256" key="2">
    <source>
        <dbReference type="ARBA" id="ARBA00023043"/>
    </source>
</evidence>
<dbReference type="EMBL" id="MT418680">
    <property type="protein sequence ID" value="QKF93772.1"/>
    <property type="molecule type" value="Genomic_DNA"/>
</dbReference>
<gene>
    <name evidence="3" type="ORF">Fadolivirus_1_314</name>
</gene>
<dbReference type="PROSITE" id="PS50088">
    <property type="entry name" value="ANK_REPEAT"/>
    <property type="match status" value="4"/>
</dbReference>
<evidence type="ECO:0000313" key="4">
    <source>
        <dbReference type="Proteomes" id="UP001162001"/>
    </source>
</evidence>
<organism evidence="3 4">
    <name type="scientific">Fadolivirus FV1/VV64</name>
    <dbReference type="NCBI Taxonomy" id="3070911"/>
    <lineage>
        <taxon>Viruses</taxon>
        <taxon>Varidnaviria</taxon>
        <taxon>Bamfordvirae</taxon>
        <taxon>Nucleocytoviricota</taxon>
        <taxon>Megaviricetes</taxon>
        <taxon>Imitervirales</taxon>
        <taxon>Mimiviridae</taxon>
        <taxon>Klosneuvirinae</taxon>
        <taxon>Fadolivirus</taxon>
        <taxon>Fadolivirus algeromassiliense</taxon>
    </lineage>
</organism>
<accession>A0A7D3V5F9</accession>
<reference evidence="3 4" key="1">
    <citation type="submission" date="2020-04" db="EMBL/GenBank/DDBJ databases">
        <title>Advantages and limits of metagenomic assembly and binning of a giant virus.</title>
        <authorList>
            <person name="Schulz F."/>
            <person name="Andreani J."/>
            <person name="Francis R."/>
            <person name="Boudjemaa H."/>
            <person name="Bou Khalil J.Y."/>
            <person name="Lee J."/>
            <person name="La Scola B."/>
            <person name="Woyke T."/>
        </authorList>
    </citation>
    <scope>NUCLEOTIDE SEQUENCE [LARGE SCALE GENOMIC DNA]</scope>
    <source>
        <strain evidence="3 4">FV1/VV64</strain>
    </source>
</reference>
<dbReference type="Pfam" id="PF12796">
    <property type="entry name" value="Ank_2"/>
    <property type="match status" value="3"/>
</dbReference>
<evidence type="ECO:0000313" key="3">
    <source>
        <dbReference type="EMBL" id="QKF93772.1"/>
    </source>
</evidence>
<proteinExistence type="predicted"/>